<dbReference type="EMBL" id="CM056777">
    <property type="protein sequence ID" value="KAJ8737714.1"/>
    <property type="molecule type" value="Genomic_DNA"/>
</dbReference>
<sequence>MEMFKQSLYFSVLILFCLYFANAAPRMAHHKDPLEFKPTPLVLPPLPRMPRSTTTTTTTDELLAKEVKEILSQLNGTDILKNKENYDLLLSHLKRDFPITQIPSGTRGYTAFV</sequence>
<protein>
    <submittedName>
        <fullName evidence="1">Uncharacterized protein</fullName>
    </submittedName>
</protein>
<dbReference type="Proteomes" id="UP001231649">
    <property type="component" value="Chromosome 1"/>
</dbReference>
<accession>A0ACC2RC36</accession>
<comment type="caution">
    <text evidence="1">The sequence shown here is derived from an EMBL/GenBank/DDBJ whole genome shotgun (WGS) entry which is preliminary data.</text>
</comment>
<proteinExistence type="predicted"/>
<evidence type="ECO:0000313" key="2">
    <source>
        <dbReference type="Proteomes" id="UP001231649"/>
    </source>
</evidence>
<name>A0ACC2RC36_9NEOP</name>
<keyword evidence="2" id="KW-1185">Reference proteome</keyword>
<evidence type="ECO:0000313" key="1">
    <source>
        <dbReference type="EMBL" id="KAJ8737714.1"/>
    </source>
</evidence>
<gene>
    <name evidence="1" type="ORF">PYW08_000309</name>
</gene>
<reference evidence="1" key="1">
    <citation type="submission" date="2023-03" db="EMBL/GenBank/DDBJ databases">
        <title>Chromosome-level genomes of two armyworms, Mythimna separata and Mythimna loreyi, provide insights into the biosynthesis and reception of sex pheromones.</title>
        <authorList>
            <person name="Zhao H."/>
        </authorList>
    </citation>
    <scope>NUCLEOTIDE SEQUENCE</scope>
    <source>
        <strain evidence="1">BeijingLab</strain>
    </source>
</reference>
<organism evidence="1 2">
    <name type="scientific">Mythimna loreyi</name>
    <dbReference type="NCBI Taxonomy" id="667449"/>
    <lineage>
        <taxon>Eukaryota</taxon>
        <taxon>Metazoa</taxon>
        <taxon>Ecdysozoa</taxon>
        <taxon>Arthropoda</taxon>
        <taxon>Hexapoda</taxon>
        <taxon>Insecta</taxon>
        <taxon>Pterygota</taxon>
        <taxon>Neoptera</taxon>
        <taxon>Endopterygota</taxon>
        <taxon>Lepidoptera</taxon>
        <taxon>Glossata</taxon>
        <taxon>Ditrysia</taxon>
        <taxon>Noctuoidea</taxon>
        <taxon>Noctuidae</taxon>
        <taxon>Noctuinae</taxon>
        <taxon>Hadenini</taxon>
        <taxon>Mythimna</taxon>
    </lineage>
</organism>